<accession>A0ACC2AIW2</accession>
<protein>
    <submittedName>
        <fullName evidence="1">Uncharacterized protein</fullName>
    </submittedName>
</protein>
<organism evidence="1 2">
    <name type="scientific">Diphasiastrum complanatum</name>
    <name type="common">Issler's clubmoss</name>
    <name type="synonym">Lycopodium complanatum</name>
    <dbReference type="NCBI Taxonomy" id="34168"/>
    <lineage>
        <taxon>Eukaryota</taxon>
        <taxon>Viridiplantae</taxon>
        <taxon>Streptophyta</taxon>
        <taxon>Embryophyta</taxon>
        <taxon>Tracheophyta</taxon>
        <taxon>Lycopodiopsida</taxon>
        <taxon>Lycopodiales</taxon>
        <taxon>Lycopodiaceae</taxon>
        <taxon>Lycopodioideae</taxon>
        <taxon>Diphasiastrum</taxon>
    </lineage>
</organism>
<reference evidence="2" key="1">
    <citation type="journal article" date="2024" name="Proc. Natl. Acad. Sci. U.S.A.">
        <title>Extraordinary preservation of gene collinearity over three hundred million years revealed in homosporous lycophytes.</title>
        <authorList>
            <person name="Li C."/>
            <person name="Wickell D."/>
            <person name="Kuo L.Y."/>
            <person name="Chen X."/>
            <person name="Nie B."/>
            <person name="Liao X."/>
            <person name="Peng D."/>
            <person name="Ji J."/>
            <person name="Jenkins J."/>
            <person name="Williams M."/>
            <person name="Shu S."/>
            <person name="Plott C."/>
            <person name="Barry K."/>
            <person name="Rajasekar S."/>
            <person name="Grimwood J."/>
            <person name="Han X."/>
            <person name="Sun S."/>
            <person name="Hou Z."/>
            <person name="He W."/>
            <person name="Dai G."/>
            <person name="Sun C."/>
            <person name="Schmutz J."/>
            <person name="Leebens-Mack J.H."/>
            <person name="Li F.W."/>
            <person name="Wang L."/>
        </authorList>
    </citation>
    <scope>NUCLEOTIDE SEQUENCE [LARGE SCALE GENOMIC DNA]</scope>
    <source>
        <strain evidence="2">cv. PW_Plant_1</strain>
    </source>
</reference>
<keyword evidence="2" id="KW-1185">Reference proteome</keyword>
<comment type="caution">
    <text evidence="1">The sequence shown here is derived from an EMBL/GenBank/DDBJ whole genome shotgun (WGS) entry which is preliminary data.</text>
</comment>
<name>A0ACC2AIW2_DIPCM</name>
<sequence length="604" mass="66421">MSSIFSASREMQVCSVDVTNSEPVTQAYAALGINQRDECSGKYEIIQRVGGLSLNPNAEEFIPSALRSGSPYGENSLASQLSKDTYGKKSLERSSSTKSNGSNDEHKRYWPFQLPDDLITDFDIAADNVLEENSSYEQSYGSVLESYGAHGNVIGLDNSCDVGQNGGAEQVAQQSFSAQNSPLARNERFNTAQTSSNSFLPFNSVSSPYGLASQQLLSTEQPLISQRDAQFFWGEDSEADYQSDFAEQQTYNDLGDMQMLAIEFPNFAVESLAEILYANHGDLMLTIEMLTQLEIQEGVSQQHLEPATPAAPSLSAMDFPALSGFELANGISPSGGAADIQPNSRQRRMELSNTFSHTHGARETGADFAAIVRKHAEQHAAPWQYQRNGGSNISVGKSVQNLRTGDAAGRAGLEQFANANIRDLERLRGQPWLETGEAVASIYSDMREEARDHARVRNAYFEQARQAYLVGNKALAKELSAKGQWHNEQMKAAHSKAGEAIFRQRNTSGTFAHSFKQGQPRLLDLHGLHVNEAILLLKRELATLKLSARSTSKRQQVFICVGTGHHTKGSRTPARLPAAIERYLLEEEHLQFTETQPGMLRVVL</sequence>
<evidence type="ECO:0000313" key="1">
    <source>
        <dbReference type="EMBL" id="KAJ7517478.1"/>
    </source>
</evidence>
<evidence type="ECO:0000313" key="2">
    <source>
        <dbReference type="Proteomes" id="UP001162992"/>
    </source>
</evidence>
<dbReference type="EMBL" id="CM055112">
    <property type="protein sequence ID" value="KAJ7517478.1"/>
    <property type="molecule type" value="Genomic_DNA"/>
</dbReference>
<proteinExistence type="predicted"/>
<gene>
    <name evidence="1" type="ORF">O6H91_21G025700</name>
</gene>
<dbReference type="Proteomes" id="UP001162992">
    <property type="component" value="Chromosome 21"/>
</dbReference>